<keyword evidence="3" id="KW-1185">Reference proteome</keyword>
<evidence type="ECO:0000313" key="2">
    <source>
        <dbReference type="EMBL" id="MBG8555318.1"/>
    </source>
</evidence>
<proteinExistence type="predicted"/>
<dbReference type="Pfam" id="PF20247">
    <property type="entry name" value="DUF6602"/>
    <property type="match status" value="1"/>
</dbReference>
<sequence>MGKLPKLEITEILKQDVEEILSSRQKSKVLHKTKDIDASGDEVENAVRRVIRRKLPIKYYVSQGHIVDESLSTSSQLDLIIADNSGSPVLFTSENGTEYFPYESVYCFGEIKSTYYSGKKYVESFVESTKNIYEQLKRADTKPGQISQDIALNAGGGVTFDSSDKRPYKNPLFKFIVFVSSNDFQINDIKTLLINTECKFVPNIICIVDKGVVVKAQIIDVNGVKSLGSIELFPEFIKDDAKNEYEWVFLEFGEYESRAAANFAFLIFALNSHLKKCLVMRPEILTYFNEMFNHKGYIIK</sequence>
<protein>
    <recommendedName>
        <fullName evidence="1">DUF6602 domain-containing protein</fullName>
    </recommendedName>
</protein>
<feature type="domain" description="DUF6602" evidence="1">
    <location>
        <begin position="29"/>
        <end position="131"/>
    </location>
</feature>
<organism evidence="2 3">
    <name type="scientific">Hymenobacter guriensis</name>
    <dbReference type="NCBI Taxonomy" id="2793065"/>
    <lineage>
        <taxon>Bacteria</taxon>
        <taxon>Pseudomonadati</taxon>
        <taxon>Bacteroidota</taxon>
        <taxon>Cytophagia</taxon>
        <taxon>Cytophagales</taxon>
        <taxon>Hymenobacteraceae</taxon>
        <taxon>Hymenobacter</taxon>
    </lineage>
</organism>
<dbReference type="RefSeq" id="WP_196956339.1">
    <property type="nucleotide sequence ID" value="NZ_JADWYK010000012.1"/>
</dbReference>
<evidence type="ECO:0000259" key="1">
    <source>
        <dbReference type="Pfam" id="PF20247"/>
    </source>
</evidence>
<reference evidence="2 3" key="1">
    <citation type="submission" date="2020-11" db="EMBL/GenBank/DDBJ databases">
        <title>Hymenobacter sp.</title>
        <authorList>
            <person name="Kim M.K."/>
        </authorList>
    </citation>
    <scope>NUCLEOTIDE SEQUENCE [LARGE SCALE GENOMIC DNA]</scope>
    <source>
        <strain evidence="2 3">BT594</strain>
    </source>
</reference>
<gene>
    <name evidence="2" type="ORF">I5L79_17340</name>
</gene>
<comment type="caution">
    <text evidence="2">The sequence shown here is derived from an EMBL/GenBank/DDBJ whole genome shotgun (WGS) entry which is preliminary data.</text>
</comment>
<evidence type="ECO:0000313" key="3">
    <source>
        <dbReference type="Proteomes" id="UP000601099"/>
    </source>
</evidence>
<dbReference type="EMBL" id="JADWYK010000012">
    <property type="protein sequence ID" value="MBG8555318.1"/>
    <property type="molecule type" value="Genomic_DNA"/>
</dbReference>
<accession>A0ABS0L5C9</accession>
<dbReference type="CDD" id="cd21173">
    <property type="entry name" value="NucC-like"/>
    <property type="match status" value="1"/>
</dbReference>
<dbReference type="InterPro" id="IPR046537">
    <property type="entry name" value="DUF6602"/>
</dbReference>
<name>A0ABS0L5C9_9BACT</name>
<dbReference type="Proteomes" id="UP000601099">
    <property type="component" value="Unassembled WGS sequence"/>
</dbReference>